<dbReference type="InterPro" id="IPR000055">
    <property type="entry name" value="Restrct_endonuc_typeI_TRD"/>
</dbReference>
<dbReference type="GO" id="GO:0009307">
    <property type="term" value="P:DNA restriction-modification system"/>
    <property type="evidence" value="ECO:0007669"/>
    <property type="project" value="UniProtKB-KW"/>
</dbReference>
<dbReference type="OrthoDB" id="9795776at2"/>
<feature type="region of interest" description="Disordered" evidence="5">
    <location>
        <begin position="464"/>
        <end position="504"/>
    </location>
</feature>
<evidence type="ECO:0000256" key="3">
    <source>
        <dbReference type="ARBA" id="ARBA00023125"/>
    </source>
</evidence>
<evidence type="ECO:0000259" key="6">
    <source>
        <dbReference type="Pfam" id="PF01420"/>
    </source>
</evidence>
<proteinExistence type="inferred from homology"/>
<dbReference type="AlphaFoldDB" id="A0A1J5NJQ9"/>
<dbReference type="Pfam" id="PF01420">
    <property type="entry name" value="Methylase_S"/>
    <property type="match status" value="1"/>
</dbReference>
<evidence type="ECO:0000256" key="4">
    <source>
        <dbReference type="ARBA" id="ARBA00038652"/>
    </source>
</evidence>
<comment type="subunit">
    <text evidence="4">The methyltransferase is composed of M and S polypeptides.</text>
</comment>
<dbReference type="CDD" id="cd17260">
    <property type="entry name" value="RMtype1_S_EcoEI-TRD1-CR1_like"/>
    <property type="match status" value="1"/>
</dbReference>
<organism evidence="7 8">
    <name type="scientific">Neomoorella thermoacetica</name>
    <name type="common">Clostridium thermoaceticum</name>
    <dbReference type="NCBI Taxonomy" id="1525"/>
    <lineage>
        <taxon>Bacteria</taxon>
        <taxon>Bacillati</taxon>
        <taxon>Bacillota</taxon>
        <taxon>Clostridia</taxon>
        <taxon>Neomoorellales</taxon>
        <taxon>Neomoorellaceae</taxon>
        <taxon>Neomoorella</taxon>
    </lineage>
</organism>
<accession>A0A1J5NJQ9</accession>
<sequence length="504" mass="56879">MFSTRAELLEKNPPREGERVISTLKPYPAYKDSGVPWLGEVPAHWEVRRGKALFCCIDVRSQTGQEELLTVSSERGVVPRRSANVTMFKAESYVGYKLCWPDDLVINSLWAWARGLGVSPYHGIVSSAYGVYRLRNRQQDNPRFIHQLVRSTPFQWELQVRSKGIWVSRLQLTDDAFLGAPFPMPPSNEQTAIVRFLDYMDRRIRRYIRAKQKLIKLLEEYKQALIHQAVTGKIDVRTGQPYPAYKDSGVEWLGQVPEHWEVRRLKRIARLNPSKSEVPLALRDGRAVFLPMERVGSDGRFDASEVRPISDLWNGFTYFRRGDVIVAKITPCFENGKGACLENLPTALGFGSTEFHVIRPSKAIVSAYLYRVTTLSEFRRLGADEMTGAAGQQRVPVEFIANFPIPISPLPEQTAIVEYLDAQTAKIDAAIAAAHREIDLLREYRTRLIADVVTGKVDVREVAARLPEEPPEAEEGIMEDEGTNEDGEAPADAEQGAVKEEAEP</sequence>
<reference evidence="7 8" key="1">
    <citation type="submission" date="2016-08" db="EMBL/GenBank/DDBJ databases">
        <title>Genome-based comparison of Moorella thermoacetic strains.</title>
        <authorList>
            <person name="Poehlein A."/>
            <person name="Bengelsdorf F.R."/>
            <person name="Esser C."/>
            <person name="Duerre P."/>
            <person name="Daniel R."/>
        </authorList>
    </citation>
    <scope>NUCLEOTIDE SEQUENCE [LARGE SCALE GENOMIC DNA]</scope>
    <source>
        <strain evidence="7 8">DSM 21394</strain>
    </source>
</reference>
<evidence type="ECO:0000256" key="2">
    <source>
        <dbReference type="ARBA" id="ARBA00022747"/>
    </source>
</evidence>
<comment type="caution">
    <text evidence="7">The sequence shown here is derived from an EMBL/GenBank/DDBJ whole genome shotgun (WGS) entry which is preliminary data.</text>
</comment>
<protein>
    <submittedName>
        <fullName evidence="7">Type-1 restriction enzyme EcoKI specificity protein</fullName>
    </submittedName>
</protein>
<dbReference type="SUPFAM" id="SSF116734">
    <property type="entry name" value="DNA methylase specificity domain"/>
    <property type="match status" value="2"/>
</dbReference>
<comment type="similarity">
    <text evidence="1">Belongs to the type-I restriction system S methylase family.</text>
</comment>
<keyword evidence="3" id="KW-0238">DNA-binding</keyword>
<dbReference type="PANTHER" id="PTHR43140">
    <property type="entry name" value="TYPE-1 RESTRICTION ENZYME ECOKI SPECIFICITY PROTEIN"/>
    <property type="match status" value="1"/>
</dbReference>
<dbReference type="Proteomes" id="UP000182811">
    <property type="component" value="Unassembled WGS sequence"/>
</dbReference>
<evidence type="ECO:0000313" key="8">
    <source>
        <dbReference type="Proteomes" id="UP000182811"/>
    </source>
</evidence>
<evidence type="ECO:0000256" key="1">
    <source>
        <dbReference type="ARBA" id="ARBA00010923"/>
    </source>
</evidence>
<dbReference type="InterPro" id="IPR051212">
    <property type="entry name" value="Type-I_RE_S_subunit"/>
</dbReference>
<dbReference type="GO" id="GO:0003677">
    <property type="term" value="F:DNA binding"/>
    <property type="evidence" value="ECO:0007669"/>
    <property type="project" value="UniProtKB-KW"/>
</dbReference>
<gene>
    <name evidence="7" type="primary">hsdS</name>
    <name evidence="7" type="ORF">MOTE_23540</name>
</gene>
<dbReference type="PANTHER" id="PTHR43140:SF1">
    <property type="entry name" value="TYPE I RESTRICTION ENZYME ECOKI SPECIFICITY SUBUNIT"/>
    <property type="match status" value="1"/>
</dbReference>
<dbReference type="EMBL" id="MDDC01000023">
    <property type="protein sequence ID" value="OIQ56127.1"/>
    <property type="molecule type" value="Genomic_DNA"/>
</dbReference>
<keyword evidence="2" id="KW-0680">Restriction system</keyword>
<feature type="compositionally biased region" description="Acidic residues" evidence="5">
    <location>
        <begin position="469"/>
        <end position="491"/>
    </location>
</feature>
<name>A0A1J5NJQ9_NEOTH</name>
<evidence type="ECO:0000256" key="5">
    <source>
        <dbReference type="SAM" id="MobiDB-lite"/>
    </source>
</evidence>
<evidence type="ECO:0000313" key="7">
    <source>
        <dbReference type="EMBL" id="OIQ56127.1"/>
    </source>
</evidence>
<dbReference type="Gene3D" id="3.90.220.20">
    <property type="entry name" value="DNA methylase specificity domains"/>
    <property type="match status" value="2"/>
</dbReference>
<dbReference type="InterPro" id="IPR044946">
    <property type="entry name" value="Restrct_endonuc_typeI_TRD_sf"/>
</dbReference>
<feature type="domain" description="Type I restriction modification DNA specificity" evidence="6">
    <location>
        <begin position="321"/>
        <end position="427"/>
    </location>
</feature>